<evidence type="ECO:0000256" key="1">
    <source>
        <dbReference type="SAM" id="MobiDB-lite"/>
    </source>
</evidence>
<dbReference type="RefSeq" id="XP_013234052.1">
    <property type="nucleotide sequence ID" value="XM_013378598.1"/>
</dbReference>
<proteinExistence type="predicted"/>
<dbReference type="GeneID" id="25250987"/>
<dbReference type="AlphaFoldDB" id="U6KYP6"/>
<name>U6KYP6_EIMTE</name>
<organism evidence="2 3">
    <name type="scientific">Eimeria tenella</name>
    <name type="common">Coccidian parasite</name>
    <dbReference type="NCBI Taxonomy" id="5802"/>
    <lineage>
        <taxon>Eukaryota</taxon>
        <taxon>Sar</taxon>
        <taxon>Alveolata</taxon>
        <taxon>Apicomplexa</taxon>
        <taxon>Conoidasida</taxon>
        <taxon>Coccidia</taxon>
        <taxon>Eucoccidiorida</taxon>
        <taxon>Eimeriorina</taxon>
        <taxon>Eimeriidae</taxon>
        <taxon>Eimeria</taxon>
    </lineage>
</organism>
<dbReference type="VEuPathDB" id="ToxoDB:ETH_00008930"/>
<protein>
    <submittedName>
        <fullName evidence="2">Uncharacterized protein</fullName>
    </submittedName>
</protein>
<accession>U6KYP6</accession>
<feature type="region of interest" description="Disordered" evidence="1">
    <location>
        <begin position="54"/>
        <end position="83"/>
    </location>
</feature>
<reference evidence="2" key="2">
    <citation type="submission" date="2013-10" db="EMBL/GenBank/DDBJ databases">
        <authorList>
            <person name="Aslett M."/>
        </authorList>
    </citation>
    <scope>NUCLEOTIDE SEQUENCE [LARGE SCALE GENOMIC DNA]</scope>
    <source>
        <strain evidence="2">Houghton</strain>
    </source>
</reference>
<dbReference type="Proteomes" id="UP000030747">
    <property type="component" value="Unassembled WGS sequence"/>
</dbReference>
<keyword evidence="3" id="KW-1185">Reference proteome</keyword>
<sequence length="83" mass="9144">MKEKEIVKELKIPHTLEGEALQITCDWLQAALEKYPEQARQALRKLPKIIREKAAAELPQRSSSSSSNSSSSSSSSESEGLSD</sequence>
<dbReference type="EMBL" id="HG675758">
    <property type="protein sequence ID" value="CDJ43302.1"/>
    <property type="molecule type" value="Genomic_DNA"/>
</dbReference>
<dbReference type="OrthoDB" id="10362270at2759"/>
<gene>
    <name evidence="2" type="ORF">ETH_00008930</name>
</gene>
<evidence type="ECO:0000313" key="2">
    <source>
        <dbReference type="EMBL" id="CDJ43302.1"/>
    </source>
</evidence>
<dbReference type="VEuPathDB" id="ToxoDB:ETH2_1448100"/>
<evidence type="ECO:0000313" key="3">
    <source>
        <dbReference type="Proteomes" id="UP000030747"/>
    </source>
</evidence>
<reference evidence="2" key="1">
    <citation type="submission" date="2013-10" db="EMBL/GenBank/DDBJ databases">
        <title>Genomic analysis of the causative agents of coccidiosis in chickens.</title>
        <authorList>
            <person name="Reid A.J."/>
            <person name="Blake D."/>
            <person name="Billington K."/>
            <person name="Browne H."/>
            <person name="Dunn M."/>
            <person name="Hung S."/>
            <person name="Kawahara F."/>
            <person name="Miranda-Saavedra D."/>
            <person name="Mourier T."/>
            <person name="Nagra H."/>
            <person name="Otto T.D."/>
            <person name="Rawlings N."/>
            <person name="Sanchez A."/>
            <person name="Sanders M."/>
            <person name="Subramaniam C."/>
            <person name="Tay Y."/>
            <person name="Dear P."/>
            <person name="Doerig C."/>
            <person name="Gruber A."/>
            <person name="Parkinson J."/>
            <person name="Shirley M."/>
            <person name="Wan K.L."/>
            <person name="Berriman M."/>
            <person name="Tomley F."/>
            <person name="Pain A."/>
        </authorList>
    </citation>
    <scope>NUCLEOTIDE SEQUENCE [LARGE SCALE GENOMIC DNA]</scope>
    <source>
        <strain evidence="2">Houghton</strain>
    </source>
</reference>
<feature type="compositionally biased region" description="Low complexity" evidence="1">
    <location>
        <begin position="62"/>
        <end position="83"/>
    </location>
</feature>